<evidence type="ECO:0000313" key="9">
    <source>
        <dbReference type="Proteomes" id="UP001501676"/>
    </source>
</evidence>
<feature type="transmembrane region" description="Helical" evidence="6">
    <location>
        <begin position="112"/>
        <end position="132"/>
    </location>
</feature>
<evidence type="ECO:0000256" key="1">
    <source>
        <dbReference type="ARBA" id="ARBA00004651"/>
    </source>
</evidence>
<dbReference type="InterPro" id="IPR020846">
    <property type="entry name" value="MFS_dom"/>
</dbReference>
<feature type="transmembrane region" description="Helical" evidence="6">
    <location>
        <begin position="17"/>
        <end position="36"/>
    </location>
</feature>
<gene>
    <name evidence="8" type="ORF">GCM10020369_45000</name>
</gene>
<dbReference type="Gene3D" id="1.20.1250.20">
    <property type="entry name" value="MFS general substrate transporter like domains"/>
    <property type="match status" value="1"/>
</dbReference>
<feature type="transmembrane region" description="Helical" evidence="6">
    <location>
        <begin position="169"/>
        <end position="191"/>
    </location>
</feature>
<evidence type="ECO:0000256" key="2">
    <source>
        <dbReference type="ARBA" id="ARBA00022475"/>
    </source>
</evidence>
<dbReference type="EMBL" id="BAAAYN010000029">
    <property type="protein sequence ID" value="GAA3390567.1"/>
    <property type="molecule type" value="Genomic_DNA"/>
</dbReference>
<evidence type="ECO:0000256" key="6">
    <source>
        <dbReference type="SAM" id="Phobius"/>
    </source>
</evidence>
<dbReference type="Pfam" id="PF07690">
    <property type="entry name" value="MFS_1"/>
    <property type="match status" value="1"/>
</dbReference>
<keyword evidence="3 6" id="KW-0812">Transmembrane</keyword>
<dbReference type="InterPro" id="IPR050189">
    <property type="entry name" value="MFS_Efflux_Transporters"/>
</dbReference>
<feature type="transmembrane region" description="Helical" evidence="6">
    <location>
        <begin position="365"/>
        <end position="386"/>
    </location>
</feature>
<feature type="transmembrane region" description="Helical" evidence="6">
    <location>
        <begin position="144"/>
        <end position="163"/>
    </location>
</feature>
<feature type="transmembrane region" description="Helical" evidence="6">
    <location>
        <begin position="82"/>
        <end position="106"/>
    </location>
</feature>
<organism evidence="8 9">
    <name type="scientific">Cryptosporangium minutisporangium</name>
    <dbReference type="NCBI Taxonomy" id="113569"/>
    <lineage>
        <taxon>Bacteria</taxon>
        <taxon>Bacillati</taxon>
        <taxon>Actinomycetota</taxon>
        <taxon>Actinomycetes</taxon>
        <taxon>Cryptosporangiales</taxon>
        <taxon>Cryptosporangiaceae</taxon>
        <taxon>Cryptosporangium</taxon>
    </lineage>
</organism>
<evidence type="ECO:0000256" key="5">
    <source>
        <dbReference type="ARBA" id="ARBA00023136"/>
    </source>
</evidence>
<protein>
    <submittedName>
        <fullName evidence="8">MFS transporter</fullName>
    </submittedName>
</protein>
<feature type="transmembrane region" description="Helical" evidence="6">
    <location>
        <begin position="56"/>
        <end position="75"/>
    </location>
</feature>
<proteinExistence type="predicted"/>
<keyword evidence="9" id="KW-1185">Reference proteome</keyword>
<dbReference type="SUPFAM" id="SSF103473">
    <property type="entry name" value="MFS general substrate transporter"/>
    <property type="match status" value="1"/>
</dbReference>
<keyword evidence="5 6" id="KW-0472">Membrane</keyword>
<feature type="transmembrane region" description="Helical" evidence="6">
    <location>
        <begin position="338"/>
        <end position="359"/>
    </location>
</feature>
<dbReference type="Proteomes" id="UP001501676">
    <property type="component" value="Unassembled WGS sequence"/>
</dbReference>
<dbReference type="PANTHER" id="PTHR43124">
    <property type="entry name" value="PURINE EFFLUX PUMP PBUE"/>
    <property type="match status" value="1"/>
</dbReference>
<feature type="transmembrane region" description="Helical" evidence="6">
    <location>
        <begin position="241"/>
        <end position="264"/>
    </location>
</feature>
<accession>A0ABP6T1Z2</accession>
<evidence type="ECO:0000256" key="4">
    <source>
        <dbReference type="ARBA" id="ARBA00022989"/>
    </source>
</evidence>
<evidence type="ECO:0000256" key="3">
    <source>
        <dbReference type="ARBA" id="ARBA00022692"/>
    </source>
</evidence>
<evidence type="ECO:0000259" key="7">
    <source>
        <dbReference type="PROSITE" id="PS50850"/>
    </source>
</evidence>
<keyword evidence="2" id="KW-1003">Cell membrane</keyword>
<feature type="transmembrane region" description="Helical" evidence="6">
    <location>
        <begin position="303"/>
        <end position="326"/>
    </location>
</feature>
<comment type="caution">
    <text evidence="8">The sequence shown here is derived from an EMBL/GenBank/DDBJ whole genome shotgun (WGS) entry which is preliminary data.</text>
</comment>
<dbReference type="CDD" id="cd17324">
    <property type="entry name" value="MFS_NepI_like"/>
    <property type="match status" value="1"/>
</dbReference>
<evidence type="ECO:0000313" key="8">
    <source>
        <dbReference type="EMBL" id="GAA3390567.1"/>
    </source>
</evidence>
<dbReference type="InterPro" id="IPR011701">
    <property type="entry name" value="MFS"/>
</dbReference>
<feature type="transmembrane region" description="Helical" evidence="6">
    <location>
        <begin position="276"/>
        <end position="297"/>
    </location>
</feature>
<dbReference type="RefSeq" id="WP_345730152.1">
    <property type="nucleotide sequence ID" value="NZ_BAAAYN010000029.1"/>
</dbReference>
<dbReference type="PROSITE" id="PS50850">
    <property type="entry name" value="MFS"/>
    <property type="match status" value="1"/>
</dbReference>
<sequence length="389" mass="39021">MTDTATAAPPVTADWRAVASIGLGIFTLVASEFLPASMLPRIAADLGVSEGTAGQAVTVTALMGAIVAPTIAVLLPRQDRRVVLIGLMALAVVSNVLVALTPSYWLLLVSRLLLGAALAGFWAFSISVTSALVPADRLGRALTVVNLGSTVAAVAAVPLGAYLGEVWGWRGVFALAAGAGLLTVLAQARWLPAVPPSGSPGLRTLAETLRRPVLFAGLIAIGLVAAGHFAAFTYLRTATALVQGLNAGLLAALLLLFGVANVVGNLAAGPLADRRLPLLVLGAPLLIGGATLAFAAAVDTTALVFVAVAVWGIGFGAVPTAFQTWIARTEPDRLESAGGLMIATFQVAIAVGAFAGGLLVDGAGVRAALVTGGVAAVLGGLSLAALRRS</sequence>
<feature type="domain" description="Major facilitator superfamily (MFS) profile" evidence="7">
    <location>
        <begin position="17"/>
        <end position="389"/>
    </location>
</feature>
<name>A0ABP6T1Z2_9ACTN</name>
<dbReference type="InterPro" id="IPR036259">
    <property type="entry name" value="MFS_trans_sf"/>
</dbReference>
<reference evidence="9" key="1">
    <citation type="journal article" date="2019" name="Int. J. Syst. Evol. Microbiol.">
        <title>The Global Catalogue of Microorganisms (GCM) 10K type strain sequencing project: providing services to taxonomists for standard genome sequencing and annotation.</title>
        <authorList>
            <consortium name="The Broad Institute Genomics Platform"/>
            <consortium name="The Broad Institute Genome Sequencing Center for Infectious Disease"/>
            <person name="Wu L."/>
            <person name="Ma J."/>
        </authorList>
    </citation>
    <scope>NUCLEOTIDE SEQUENCE [LARGE SCALE GENOMIC DNA]</scope>
    <source>
        <strain evidence="9">JCM 9458</strain>
    </source>
</reference>
<dbReference type="PANTHER" id="PTHR43124:SF5">
    <property type="entry name" value="PURINE RIBONUCLEOSIDE EFFLUX PUMP NEPI"/>
    <property type="match status" value="1"/>
</dbReference>
<feature type="transmembrane region" description="Helical" evidence="6">
    <location>
        <begin position="212"/>
        <end position="235"/>
    </location>
</feature>
<keyword evidence="4 6" id="KW-1133">Transmembrane helix</keyword>
<comment type="subcellular location">
    <subcellularLocation>
        <location evidence="1">Cell membrane</location>
        <topology evidence="1">Multi-pass membrane protein</topology>
    </subcellularLocation>
</comment>